<name>A0A382T7Q9_9ZZZZ</name>
<gene>
    <name evidence="1" type="ORF">METZ01_LOCUS370706</name>
</gene>
<sequence>AAHSDGATVTNFSDYAAWGQAATTTDKVAEPGLWSLDNLGSTLIALIFNGAVFEWDADLSNAVDTRATIISGAPTASRDMLVSTPDRHLVLFGTETTIGDTTTQDDMFVRFSSQEDITDWTPTAINTAGTQRLAAGSRIMGAKLGRNAIYVWTDTSLFTMRFVGTPFTFAYEQVGTNCGLIGKNAAVEVDGAAYWMSDNGFFRFTGKLESMDCLVEDYVYDDLNTTSNQFIYCGINNLFGEVMWFYPTADSNVVNRCVIYSYLDSTPQRPIWFTNASSIFPRSTWIDSAIFGLPHATLYDAGTD</sequence>
<accession>A0A382T7Q9</accession>
<feature type="non-terminal residue" evidence="1">
    <location>
        <position position="304"/>
    </location>
</feature>
<reference evidence="1" key="1">
    <citation type="submission" date="2018-05" db="EMBL/GenBank/DDBJ databases">
        <authorList>
            <person name="Lanie J.A."/>
            <person name="Ng W.-L."/>
            <person name="Kazmierczak K.M."/>
            <person name="Andrzejewski T.M."/>
            <person name="Davidsen T.M."/>
            <person name="Wayne K.J."/>
            <person name="Tettelin H."/>
            <person name="Glass J.I."/>
            <person name="Rusch D."/>
            <person name="Podicherti R."/>
            <person name="Tsui H.-C.T."/>
            <person name="Winkler M.E."/>
        </authorList>
    </citation>
    <scope>NUCLEOTIDE SEQUENCE</scope>
</reference>
<evidence type="ECO:0000313" key="1">
    <source>
        <dbReference type="EMBL" id="SVD17852.1"/>
    </source>
</evidence>
<organism evidence="1">
    <name type="scientific">marine metagenome</name>
    <dbReference type="NCBI Taxonomy" id="408172"/>
    <lineage>
        <taxon>unclassified sequences</taxon>
        <taxon>metagenomes</taxon>
        <taxon>ecological metagenomes</taxon>
    </lineage>
</organism>
<dbReference type="EMBL" id="UINC01134357">
    <property type="protein sequence ID" value="SVD17852.1"/>
    <property type="molecule type" value="Genomic_DNA"/>
</dbReference>
<feature type="non-terminal residue" evidence="1">
    <location>
        <position position="1"/>
    </location>
</feature>
<protein>
    <submittedName>
        <fullName evidence="1">Uncharacterized protein</fullName>
    </submittedName>
</protein>
<dbReference type="AlphaFoldDB" id="A0A382T7Q9"/>
<proteinExistence type="predicted"/>